<dbReference type="GO" id="GO:0015416">
    <property type="term" value="F:ABC-type phosphonate transporter activity"/>
    <property type="evidence" value="ECO:0007669"/>
    <property type="project" value="InterPro"/>
</dbReference>
<dbReference type="InterPro" id="IPR035906">
    <property type="entry name" value="MetI-like_sf"/>
</dbReference>
<dbReference type="OrthoDB" id="9808005at2"/>
<feature type="transmembrane region" description="Helical" evidence="7">
    <location>
        <begin position="237"/>
        <end position="255"/>
    </location>
</feature>
<organism evidence="9 10">
    <name type="scientific">Aeribacillus pallidus</name>
    <dbReference type="NCBI Taxonomy" id="33936"/>
    <lineage>
        <taxon>Bacteria</taxon>
        <taxon>Bacillati</taxon>
        <taxon>Bacillota</taxon>
        <taxon>Bacilli</taxon>
        <taxon>Bacillales</taxon>
        <taxon>Bacillaceae</taxon>
        <taxon>Aeribacillus</taxon>
    </lineage>
</organism>
<dbReference type="InterPro" id="IPR005769">
    <property type="entry name" value="PhnE/PtxC"/>
</dbReference>
<dbReference type="PANTHER" id="PTHR30043:SF1">
    <property type="entry name" value="ABC TRANSPORT SYSTEM PERMEASE PROTEIN P69"/>
    <property type="match status" value="1"/>
</dbReference>
<comment type="caution">
    <text evidence="9">The sequence shown here is derived from an EMBL/GenBank/DDBJ whole genome shotgun (WGS) entry which is preliminary data.</text>
</comment>
<comment type="similarity">
    <text evidence="7">Belongs to the binding-protein-dependent transport system permease family.</text>
</comment>
<dbReference type="InterPro" id="IPR000515">
    <property type="entry name" value="MetI-like"/>
</dbReference>
<gene>
    <name evidence="9" type="ORF">AZI98_15240</name>
</gene>
<dbReference type="CDD" id="cd06261">
    <property type="entry name" value="TM_PBP2"/>
    <property type="match status" value="1"/>
</dbReference>
<evidence type="ECO:0000256" key="6">
    <source>
        <dbReference type="ARBA" id="ARBA00023136"/>
    </source>
</evidence>
<dbReference type="Pfam" id="PF00528">
    <property type="entry name" value="BPD_transp_1"/>
    <property type="match status" value="1"/>
</dbReference>
<evidence type="ECO:0000313" key="10">
    <source>
        <dbReference type="Proteomes" id="UP000076476"/>
    </source>
</evidence>
<dbReference type="STRING" id="33936.AZI98_15240"/>
<dbReference type="Proteomes" id="UP000076476">
    <property type="component" value="Unassembled WGS sequence"/>
</dbReference>
<keyword evidence="3" id="KW-1003">Cell membrane</keyword>
<evidence type="ECO:0000259" key="8">
    <source>
        <dbReference type="PROSITE" id="PS50928"/>
    </source>
</evidence>
<reference evidence="9 10" key="1">
    <citation type="submission" date="2016-04" db="EMBL/GenBank/DDBJ databases">
        <title>Draft genome sequence of Aeribacillus pallidus 8m3 from petroleum reservoir.</title>
        <authorList>
            <person name="Poltaraus A.B."/>
            <person name="Nazina T.N."/>
            <person name="Tourova T.P."/>
            <person name="Malakho S.M."/>
            <person name="Korshunova A.V."/>
            <person name="Sokolova D.S."/>
        </authorList>
    </citation>
    <scope>NUCLEOTIDE SEQUENCE [LARGE SCALE GENOMIC DNA]</scope>
    <source>
        <strain evidence="9 10">8m3</strain>
    </source>
</reference>
<feature type="transmembrane region" description="Helical" evidence="7">
    <location>
        <begin position="113"/>
        <end position="136"/>
    </location>
</feature>
<evidence type="ECO:0000313" key="9">
    <source>
        <dbReference type="EMBL" id="KZN95369.1"/>
    </source>
</evidence>
<keyword evidence="4 7" id="KW-0812">Transmembrane</keyword>
<dbReference type="PROSITE" id="PS50928">
    <property type="entry name" value="ABC_TM1"/>
    <property type="match status" value="1"/>
</dbReference>
<proteinExistence type="inferred from homology"/>
<evidence type="ECO:0000256" key="3">
    <source>
        <dbReference type="ARBA" id="ARBA00022475"/>
    </source>
</evidence>
<dbReference type="EMBL" id="LWBR01000058">
    <property type="protein sequence ID" value="KZN95369.1"/>
    <property type="molecule type" value="Genomic_DNA"/>
</dbReference>
<dbReference type="NCBIfam" id="TIGR01097">
    <property type="entry name" value="PhnE"/>
    <property type="match status" value="1"/>
</dbReference>
<feature type="transmembrane region" description="Helical" evidence="7">
    <location>
        <begin position="79"/>
        <end position="101"/>
    </location>
</feature>
<protein>
    <submittedName>
        <fullName evidence="9">Phosphonate ABC transporter, permease protein PhnE</fullName>
    </submittedName>
</protein>
<feature type="transmembrane region" description="Helical" evidence="7">
    <location>
        <begin position="16"/>
        <end position="34"/>
    </location>
</feature>
<dbReference type="PANTHER" id="PTHR30043">
    <property type="entry name" value="PHOSPHONATES TRANSPORT SYSTEM PERMEASE PROTEIN"/>
    <property type="match status" value="1"/>
</dbReference>
<comment type="subcellular location">
    <subcellularLocation>
        <location evidence="1 7">Cell membrane</location>
        <topology evidence="1 7">Multi-pass membrane protein</topology>
    </subcellularLocation>
</comment>
<dbReference type="Gene3D" id="1.10.3720.10">
    <property type="entry name" value="MetI-like"/>
    <property type="match status" value="1"/>
</dbReference>
<keyword evidence="6 7" id="KW-0472">Membrane</keyword>
<evidence type="ECO:0000256" key="2">
    <source>
        <dbReference type="ARBA" id="ARBA00022448"/>
    </source>
</evidence>
<feature type="transmembrane region" description="Helical" evidence="7">
    <location>
        <begin position="182"/>
        <end position="201"/>
    </location>
</feature>
<dbReference type="GO" id="GO:0005886">
    <property type="term" value="C:plasma membrane"/>
    <property type="evidence" value="ECO:0007669"/>
    <property type="project" value="UniProtKB-SubCell"/>
</dbReference>
<dbReference type="AlphaFoldDB" id="A0A165WVA2"/>
<evidence type="ECO:0000256" key="1">
    <source>
        <dbReference type="ARBA" id="ARBA00004651"/>
    </source>
</evidence>
<feature type="transmembrane region" description="Helical" evidence="7">
    <location>
        <begin position="207"/>
        <end position="225"/>
    </location>
</feature>
<keyword evidence="2 7" id="KW-0813">Transport</keyword>
<evidence type="ECO:0000256" key="5">
    <source>
        <dbReference type="ARBA" id="ARBA00022989"/>
    </source>
</evidence>
<dbReference type="SUPFAM" id="SSF161098">
    <property type="entry name" value="MetI-like"/>
    <property type="match status" value="1"/>
</dbReference>
<name>A0A165WVA2_9BACI</name>
<sequence>MNRLTKQEIPKAPTKIKHYLTTALIVLLIGWSAYQTESSFIDFVEGFPNMFDLLVQMYPPSWSYFDDIVPAMLDTFRMAVIGTTMGALLAVPFALLCASNIASSNWIYYPFRFILNLIRTIPELLLAAIFVAIFGLGPLPGIFALAVFSMGIIAKLTYEAMESIDKGPLEAMTAVGANKIQWIVYSVVPQVSPYFVSFVLYTFEINIRAAAILGLVGAGGIGEYYDKTLGFLEYDKVSTIIIFTLMVVLLIDYISSKLREKLL</sequence>
<keyword evidence="10" id="KW-1185">Reference proteome</keyword>
<evidence type="ECO:0000256" key="7">
    <source>
        <dbReference type="RuleBase" id="RU363032"/>
    </source>
</evidence>
<dbReference type="RefSeq" id="WP_063389134.1">
    <property type="nucleotide sequence ID" value="NZ_LWBR01000058.1"/>
</dbReference>
<accession>A0A165WVA2</accession>
<feature type="domain" description="ABC transmembrane type-1" evidence="8">
    <location>
        <begin position="72"/>
        <end position="255"/>
    </location>
</feature>
<keyword evidence="5 7" id="KW-1133">Transmembrane helix</keyword>
<evidence type="ECO:0000256" key="4">
    <source>
        <dbReference type="ARBA" id="ARBA00022692"/>
    </source>
</evidence>